<evidence type="ECO:0000313" key="6">
    <source>
        <dbReference type="Proteomes" id="UP000623250"/>
    </source>
</evidence>
<dbReference type="InterPro" id="IPR011990">
    <property type="entry name" value="TPR-like_helical_dom_sf"/>
</dbReference>
<dbReference type="PROSITE" id="PS50005">
    <property type="entry name" value="TPR"/>
    <property type="match status" value="1"/>
</dbReference>
<dbReference type="InterPro" id="IPR050498">
    <property type="entry name" value="Ycf3"/>
</dbReference>
<dbReference type="PANTHER" id="PTHR44858:SF1">
    <property type="entry name" value="UDP-N-ACETYLGLUCOSAMINE--PEPTIDE N-ACETYLGLUCOSAMINYLTRANSFERASE SPINDLY-RELATED"/>
    <property type="match status" value="1"/>
</dbReference>
<evidence type="ECO:0000256" key="2">
    <source>
        <dbReference type="ARBA" id="ARBA00022803"/>
    </source>
</evidence>
<keyword evidence="2 3" id="KW-0802">TPR repeat</keyword>
<comment type="caution">
    <text evidence="5">The sequence shown here is derived from an EMBL/GenBank/DDBJ whole genome shotgun (WGS) entry which is preliminary data.</text>
</comment>
<evidence type="ECO:0000313" key="5">
    <source>
        <dbReference type="EMBL" id="MBJ7543726.1"/>
    </source>
</evidence>
<accession>A0A8I1GGW5</accession>
<evidence type="ECO:0000256" key="1">
    <source>
        <dbReference type="ARBA" id="ARBA00022737"/>
    </source>
</evidence>
<dbReference type="EMBL" id="JAEMUK010000016">
    <property type="protein sequence ID" value="MBJ7543726.1"/>
    <property type="molecule type" value="Genomic_DNA"/>
</dbReference>
<keyword evidence="1" id="KW-0677">Repeat</keyword>
<proteinExistence type="predicted"/>
<dbReference type="PANTHER" id="PTHR44858">
    <property type="entry name" value="TETRATRICOPEPTIDE REPEAT PROTEIN 6"/>
    <property type="match status" value="1"/>
</dbReference>
<gene>
    <name evidence="5" type="ORF">JDN41_09145</name>
</gene>
<evidence type="ECO:0000256" key="4">
    <source>
        <dbReference type="SAM" id="SignalP"/>
    </source>
</evidence>
<keyword evidence="4" id="KW-0732">Signal</keyword>
<dbReference type="AlphaFoldDB" id="A0A8I1GGW5"/>
<dbReference type="SMART" id="SM00028">
    <property type="entry name" value="TPR"/>
    <property type="match status" value="3"/>
</dbReference>
<dbReference type="Proteomes" id="UP000623250">
    <property type="component" value="Unassembled WGS sequence"/>
</dbReference>
<dbReference type="RefSeq" id="WP_081796520.1">
    <property type="nucleotide sequence ID" value="NZ_JAEMUK010000016.1"/>
</dbReference>
<dbReference type="SUPFAM" id="SSF48452">
    <property type="entry name" value="TPR-like"/>
    <property type="match status" value="1"/>
</dbReference>
<protein>
    <submittedName>
        <fullName evidence="5">Tetratricopeptide repeat protein</fullName>
    </submittedName>
</protein>
<dbReference type="Pfam" id="PF13414">
    <property type="entry name" value="TPR_11"/>
    <property type="match status" value="1"/>
</dbReference>
<dbReference type="InterPro" id="IPR019734">
    <property type="entry name" value="TPR_rpt"/>
</dbReference>
<evidence type="ECO:0000256" key="3">
    <source>
        <dbReference type="PROSITE-ProRule" id="PRU00339"/>
    </source>
</evidence>
<dbReference type="Gene3D" id="1.25.40.10">
    <property type="entry name" value="Tetratricopeptide repeat domain"/>
    <property type="match status" value="2"/>
</dbReference>
<sequence>MRFTAVVCGALALAGTVAHADGGTASDLCQSALRKAALPEAVALCSRAVDANPADARALTHRGGAFLALAQFERAYEDLVRSAALDDGNPLTFYNLGVYFDKTKNPEKAVEAYSTAIRLSPGNPVGYYNRAKAYERLCRSGEALRDYQKIREIAPGMASARAIPTSVEACSSN</sequence>
<reference evidence="5 6" key="1">
    <citation type="submission" date="2020-12" db="EMBL/GenBank/DDBJ databases">
        <title>Revised draft genomes of Rhodomicrobium vannielii ATCC 17100 and Rhodomicrobium udaipurense JA643.</title>
        <authorList>
            <person name="Conners E.M."/>
            <person name="Davenport E.J."/>
            <person name="Bose A."/>
        </authorList>
    </citation>
    <scope>NUCLEOTIDE SEQUENCE [LARGE SCALE GENOMIC DNA]</scope>
    <source>
        <strain evidence="5 6">JA643</strain>
    </source>
</reference>
<name>A0A8I1GGW5_9HYPH</name>
<keyword evidence="6" id="KW-1185">Reference proteome</keyword>
<feature type="signal peptide" evidence="4">
    <location>
        <begin position="1"/>
        <end position="20"/>
    </location>
</feature>
<feature type="chain" id="PRO_5034425649" evidence="4">
    <location>
        <begin position="21"/>
        <end position="173"/>
    </location>
</feature>
<feature type="repeat" description="TPR" evidence="3">
    <location>
        <begin position="90"/>
        <end position="123"/>
    </location>
</feature>
<organism evidence="5 6">
    <name type="scientific">Rhodomicrobium udaipurense</name>
    <dbReference type="NCBI Taxonomy" id="1202716"/>
    <lineage>
        <taxon>Bacteria</taxon>
        <taxon>Pseudomonadati</taxon>
        <taxon>Pseudomonadota</taxon>
        <taxon>Alphaproteobacteria</taxon>
        <taxon>Hyphomicrobiales</taxon>
        <taxon>Hyphomicrobiaceae</taxon>
        <taxon>Rhodomicrobium</taxon>
    </lineage>
</organism>